<comment type="caution">
    <text evidence="2">The sequence shown here is derived from an EMBL/GenBank/DDBJ whole genome shotgun (WGS) entry which is preliminary data.</text>
</comment>
<reference evidence="2 3" key="2">
    <citation type="submission" date="2019-09" db="EMBL/GenBank/DDBJ databases">
        <authorList>
            <person name="Jin C."/>
        </authorList>
    </citation>
    <scope>NUCLEOTIDE SEQUENCE [LARGE SCALE GENOMIC DNA]</scope>
    <source>
        <strain evidence="2 3">BN140078</strain>
    </source>
</reference>
<proteinExistence type="predicted"/>
<sequence length="1798" mass="189741">MRDNFTRRSLQVLLLICLGMTGSFTVRAQNRTTNLFINSQPGTDFNAPTNITVTSLQSYQLADGVLDPEDGQGRLWGGPVAFFGQFGMSCGSGGSGTISAGQLYPIRRTGADVPFFGPYATYSCMNARFAYDMLPPRDITVTAPATVCGNEQMQLYSENTDLHLFSNAVVTTALCWEYSLDNTGNWQEMDTSSASFLLYFKPADKIPEIRTAVHNARFRCRIRARYASAGKVYYSNYTAATGSYTIAPPAPTVDPDRVIVTKSCFGLSTASITVAGSDITGTGNMRWLVRPGNVTTPCDPDLENCGLIPDQSLGAVSISSGVQTRPILAAGTYTLWLLNPSGTVGNCMTAIPDIDVASFSQLQVTDNGAPQTKAVTCAGNADGSIGVTATGSNPANGYYFTLQNEAHNTVRQQAFGNGATMFWQGLPAGKYYAAVIDGGTCNATAISALIEVGSPKIIDGSVTSVRPTCNVPGNGSVTVTAVTPGLRYRYNLYRGATTLLQQSGITTNQSYTFNGLSGDNYSVEILDVDQPLCGGVRRPITVNTATALSLQLTARDSVTCFGGNDGRLQFTAAGGSGSYQFTLTKTGGTAVTSTTGNFTGLTAGSYSVKLTNQLPGCSDQITQTFDVYERRPLQVQLQTRDIDCNGASNGEVIALVSGGSTFYSYTWQQLVNGAWVTDPFWFSSYTKIDALKPGTYRVIINDNRSTGCTVTSDEVTITEPPALSITDVKVTEAICDEGAAIEITAAGGTPNYSFGWSVDGGNNYTIFTKDTRLYTPGTYTLQVKDAKGCTAEASNTYDISLPDGQLDFAIDRSVYNGGFNVSCMNARDGRITLTATGGNGGPYTGYHYQLDTGPLQTNGTFTGLAAGIYIFKVMDARGCVISRSVRLTQPSIMFNASKEDIKCYGQATGSILAPVSGGAEPYTLTINGQPMPLDQPMGNLPQGVYALHVTDANNCSKDTTITINYSYPQLSITNAVVKDIVCFGATGNITLSATGGDGVFNYWTSTDNWATQTAYTSGASLPAGNYALRVTDGQGCTTDHSNVLSITTPAAPVSFTATLSDYSGYNISCKGGDNGYAEITATGGNGAAYSGYTYAIDNGPFTAAARIERIKAGGHIIRVKDGRGCEVNATYNFTEATLALDITLVSKQDVSCALATNGSITVAGTGGAGGLQYSLDNTNWQTDPVFSGLGAGNYIIQVRDANSCGISLPVQVNALVPLISLDNVVSNDIVCFGEKGTINIQAHGGNGALTSEYSLNGGAFLPFDNTTPLAPGTYKVRVTDAVGCSSTESDPLTITAPAAALKATVTTSDFNGVQISCYGLADGVIDLAVTGGNGGAYTGYQYSINNSAYTPNSNYTGLTAGSYAIKVKDGRGCIITDNVELKQAAAPLALTVTKVDDLLCGANPTGKISVEASGGRVPYTYSINNGGWANQPQFEALSAGNYKLQVLDLNGCIAGNTAAIKALLPAIAVTTDITPVNCFGETNGALKVNVTGGDGNYNYQWTTPGITGPNPQRLRAGGYTVKVTDGTGCGDSYTYQVEQPDLLTLQTTAPAICDGVSDGAINAAVEGGTTPYQYMLNEGVWQGSGSFEHLDAGDYKVTVQDANGCTISKDLTIQKNNVKPYVNFLVATRKNATDTLVIKDISLPAPDNITWTYAPEATFLGMDGSTPLIKFSAAGTYWIRMEALFGGCTYTLQKEVSISPYDPIAGPGYSMPVHVIDTVTLSPNPNNGNFRFRIKLNRSQQVVVYVIDVNGARAAIKQYSPGVQIDDQFALGNVIPGAYILRVIAENESRDVRFIITR</sequence>
<organism evidence="2 3">
    <name type="scientific">Chitinophaga agrisoli</name>
    <dbReference type="NCBI Taxonomy" id="2607653"/>
    <lineage>
        <taxon>Bacteria</taxon>
        <taxon>Pseudomonadati</taxon>
        <taxon>Bacteroidota</taxon>
        <taxon>Chitinophagia</taxon>
        <taxon>Chitinophagales</taxon>
        <taxon>Chitinophagaceae</taxon>
        <taxon>Chitinophaga</taxon>
    </lineage>
</organism>
<evidence type="ECO:0000313" key="3">
    <source>
        <dbReference type="Proteomes" id="UP000324611"/>
    </source>
</evidence>
<dbReference type="Gene3D" id="2.60.40.740">
    <property type="match status" value="1"/>
</dbReference>
<feature type="signal peptide" evidence="1">
    <location>
        <begin position="1"/>
        <end position="28"/>
    </location>
</feature>
<gene>
    <name evidence="2" type="ORF">F0L74_21055</name>
</gene>
<keyword evidence="3" id="KW-1185">Reference proteome</keyword>
<name>A0A5B2VKD5_9BACT</name>
<dbReference type="Proteomes" id="UP000324611">
    <property type="component" value="Unassembled WGS sequence"/>
</dbReference>
<dbReference type="Pfam" id="PF13573">
    <property type="entry name" value="SprB"/>
    <property type="match status" value="11"/>
</dbReference>
<dbReference type="NCBIfam" id="TIGR04183">
    <property type="entry name" value="Por_Secre_tail"/>
    <property type="match status" value="1"/>
</dbReference>
<evidence type="ECO:0000313" key="2">
    <source>
        <dbReference type="EMBL" id="KAA2238709.1"/>
    </source>
</evidence>
<protein>
    <submittedName>
        <fullName evidence="2">T9SS type A sorting domain-containing protein</fullName>
    </submittedName>
</protein>
<dbReference type="RefSeq" id="WP_149839888.1">
    <property type="nucleotide sequence ID" value="NZ_VUOC01000004.1"/>
</dbReference>
<keyword evidence="1" id="KW-0732">Signal</keyword>
<dbReference type="InterPro" id="IPR026444">
    <property type="entry name" value="Secre_tail"/>
</dbReference>
<reference evidence="2 3" key="1">
    <citation type="submission" date="2019-09" db="EMBL/GenBank/DDBJ databases">
        <title>Chitinophaga ginsengihumi sp. nov., isolated from soil of ginseng rhizosphere.</title>
        <authorList>
            <person name="Lee J."/>
        </authorList>
    </citation>
    <scope>NUCLEOTIDE SEQUENCE [LARGE SCALE GENOMIC DNA]</scope>
    <source>
        <strain evidence="2 3">BN140078</strain>
    </source>
</reference>
<feature type="chain" id="PRO_5022802446" evidence="1">
    <location>
        <begin position="29"/>
        <end position="1798"/>
    </location>
</feature>
<dbReference type="EMBL" id="VUOC01000004">
    <property type="protein sequence ID" value="KAA2238709.1"/>
    <property type="molecule type" value="Genomic_DNA"/>
</dbReference>
<evidence type="ECO:0000256" key="1">
    <source>
        <dbReference type="SAM" id="SignalP"/>
    </source>
</evidence>
<accession>A0A5B2VKD5</accession>
<dbReference type="InterPro" id="IPR025667">
    <property type="entry name" value="SprB_repeat"/>
</dbReference>